<dbReference type="EMBL" id="JANPWB010000009">
    <property type="protein sequence ID" value="KAJ1158885.1"/>
    <property type="molecule type" value="Genomic_DNA"/>
</dbReference>
<feature type="compositionally biased region" description="Polar residues" evidence="1">
    <location>
        <begin position="70"/>
        <end position="86"/>
    </location>
</feature>
<gene>
    <name evidence="2" type="ORF">NDU88_011558</name>
</gene>
<keyword evidence="3" id="KW-1185">Reference proteome</keyword>
<evidence type="ECO:0000256" key="1">
    <source>
        <dbReference type="SAM" id="MobiDB-lite"/>
    </source>
</evidence>
<dbReference type="Proteomes" id="UP001066276">
    <property type="component" value="Chromosome 5"/>
</dbReference>
<organism evidence="2 3">
    <name type="scientific">Pleurodeles waltl</name>
    <name type="common">Iberian ribbed newt</name>
    <dbReference type="NCBI Taxonomy" id="8319"/>
    <lineage>
        <taxon>Eukaryota</taxon>
        <taxon>Metazoa</taxon>
        <taxon>Chordata</taxon>
        <taxon>Craniata</taxon>
        <taxon>Vertebrata</taxon>
        <taxon>Euteleostomi</taxon>
        <taxon>Amphibia</taxon>
        <taxon>Batrachia</taxon>
        <taxon>Caudata</taxon>
        <taxon>Salamandroidea</taxon>
        <taxon>Salamandridae</taxon>
        <taxon>Pleurodelinae</taxon>
        <taxon>Pleurodeles</taxon>
    </lineage>
</organism>
<protein>
    <submittedName>
        <fullName evidence="2">Uncharacterized protein</fullName>
    </submittedName>
</protein>
<evidence type="ECO:0000313" key="3">
    <source>
        <dbReference type="Proteomes" id="UP001066276"/>
    </source>
</evidence>
<dbReference type="AlphaFoldDB" id="A0AAV7S6I8"/>
<accession>A0AAV7S6I8</accession>
<comment type="caution">
    <text evidence="2">The sequence shown here is derived from an EMBL/GenBank/DDBJ whole genome shotgun (WGS) entry which is preliminary data.</text>
</comment>
<name>A0AAV7S6I8_PLEWA</name>
<proteinExistence type="predicted"/>
<feature type="compositionally biased region" description="Basic and acidic residues" evidence="1">
    <location>
        <begin position="21"/>
        <end position="55"/>
    </location>
</feature>
<feature type="region of interest" description="Disordered" evidence="1">
    <location>
        <begin position="1"/>
        <end position="87"/>
    </location>
</feature>
<reference evidence="2" key="1">
    <citation type="journal article" date="2022" name="bioRxiv">
        <title>Sequencing and chromosome-scale assembly of the giantPleurodeles waltlgenome.</title>
        <authorList>
            <person name="Brown T."/>
            <person name="Elewa A."/>
            <person name="Iarovenko S."/>
            <person name="Subramanian E."/>
            <person name="Araus A.J."/>
            <person name="Petzold A."/>
            <person name="Susuki M."/>
            <person name="Suzuki K.-i.T."/>
            <person name="Hayashi T."/>
            <person name="Toyoda A."/>
            <person name="Oliveira C."/>
            <person name="Osipova E."/>
            <person name="Leigh N.D."/>
            <person name="Simon A."/>
            <person name="Yun M.H."/>
        </authorList>
    </citation>
    <scope>NUCLEOTIDE SEQUENCE</scope>
    <source>
        <strain evidence="2">20211129_DDA</strain>
        <tissue evidence="2">Liver</tissue>
    </source>
</reference>
<evidence type="ECO:0000313" key="2">
    <source>
        <dbReference type="EMBL" id="KAJ1158885.1"/>
    </source>
</evidence>
<sequence length="134" mass="14857">MTRAGVGAAPALGPTWAGEWPGRRSREERRRRIDLDTHESPDRPYSRDPNTKRGADFTTTPQKKIKTQDRIGTNENTSNGGASSSLKGGEEVLMHTATIQPRHEQLGLWFSEQPTGPNHVAAYHRTNVYSTFSG</sequence>